<evidence type="ECO:0000313" key="4">
    <source>
        <dbReference type="EMBL" id="VDM75066.1"/>
    </source>
</evidence>
<dbReference type="AlphaFoldDB" id="A0A3P7IXE2"/>
<dbReference type="GO" id="GO:0004792">
    <property type="term" value="F:thiosulfate-cyanide sulfurtransferase activity"/>
    <property type="evidence" value="ECO:0007669"/>
    <property type="project" value="TreeGrafter"/>
</dbReference>
<keyword evidence="5" id="KW-1185">Reference proteome</keyword>
<evidence type="ECO:0000256" key="1">
    <source>
        <dbReference type="ARBA" id="ARBA00022679"/>
    </source>
</evidence>
<dbReference type="OrthoDB" id="270167at2759"/>
<name>A0A3P7IXE2_STRVU</name>
<dbReference type="Pfam" id="PF00581">
    <property type="entry name" value="Rhodanese"/>
    <property type="match status" value="1"/>
</dbReference>
<dbReference type="SUPFAM" id="SSF52821">
    <property type="entry name" value="Rhodanese/Cell cycle control phosphatase"/>
    <property type="match status" value="2"/>
</dbReference>
<accession>A0A3P7IXE2</accession>
<feature type="domain" description="Rhodanese" evidence="3">
    <location>
        <begin position="98"/>
        <end position="215"/>
    </location>
</feature>
<dbReference type="Proteomes" id="UP000270094">
    <property type="component" value="Unassembled WGS sequence"/>
</dbReference>
<dbReference type="InterPro" id="IPR045078">
    <property type="entry name" value="TST/MPST-like"/>
</dbReference>
<keyword evidence="2" id="KW-0677">Repeat</keyword>
<evidence type="ECO:0000259" key="3">
    <source>
        <dbReference type="PROSITE" id="PS50206"/>
    </source>
</evidence>
<feature type="domain" description="Rhodanese" evidence="3">
    <location>
        <begin position="2"/>
        <end position="60"/>
    </location>
</feature>
<dbReference type="PANTHER" id="PTHR11364:SF7">
    <property type="entry name" value="THIOSULFATE SULFURTRANSFERASE MPST-1-RELATED"/>
    <property type="match status" value="1"/>
</dbReference>
<evidence type="ECO:0000256" key="2">
    <source>
        <dbReference type="ARBA" id="ARBA00022737"/>
    </source>
</evidence>
<reference evidence="4 5" key="1">
    <citation type="submission" date="2018-11" db="EMBL/GenBank/DDBJ databases">
        <authorList>
            <consortium name="Pathogen Informatics"/>
        </authorList>
    </citation>
    <scope>NUCLEOTIDE SEQUENCE [LARGE SCALE GENOMIC DNA]</scope>
</reference>
<keyword evidence="1" id="KW-0808">Transferase</keyword>
<protein>
    <recommendedName>
        <fullName evidence="3">Rhodanese domain-containing protein</fullName>
    </recommendedName>
</protein>
<dbReference type="EMBL" id="UYYB01094897">
    <property type="protein sequence ID" value="VDM75066.1"/>
    <property type="molecule type" value="Genomic_DNA"/>
</dbReference>
<dbReference type="PROSITE" id="PS50206">
    <property type="entry name" value="RHODANESE_3"/>
    <property type="match status" value="2"/>
</dbReference>
<evidence type="ECO:0000313" key="5">
    <source>
        <dbReference type="Proteomes" id="UP000270094"/>
    </source>
</evidence>
<dbReference type="PANTHER" id="PTHR11364">
    <property type="entry name" value="THIOSULFATE SULFERTANSFERASE"/>
    <property type="match status" value="1"/>
</dbReference>
<dbReference type="InterPro" id="IPR036873">
    <property type="entry name" value="Rhodanese-like_dom_sf"/>
</dbReference>
<dbReference type="InterPro" id="IPR001763">
    <property type="entry name" value="Rhodanese-like_dom"/>
</dbReference>
<dbReference type="Gene3D" id="3.40.250.10">
    <property type="entry name" value="Rhodanese-like domain"/>
    <property type="match status" value="2"/>
</dbReference>
<proteinExistence type="predicted"/>
<sequence length="220" mass="25005">MIGINQGEHIILYSRGAIGGMMFSSKVAWLLKSYGHSSDKISLLNGGLEQWVRQGNELSKEEVKLPIGNWKASDYLAKYNIKFEDMEYKDGDKAYLERTDEINFLDARVREQFEGMEETGLDPYRVKGSNIPGFKNTPVVDLVHENGELKTFEEIRQWFAENGYKPNHPVVTICNTGMQAAMLAQIMEIVLPETSPRVYNGSMKEMELRDPKRISGGKAY</sequence>
<dbReference type="GO" id="GO:0005739">
    <property type="term" value="C:mitochondrion"/>
    <property type="evidence" value="ECO:0007669"/>
    <property type="project" value="TreeGrafter"/>
</dbReference>
<organism evidence="4 5">
    <name type="scientific">Strongylus vulgaris</name>
    <name type="common">Blood worm</name>
    <dbReference type="NCBI Taxonomy" id="40348"/>
    <lineage>
        <taxon>Eukaryota</taxon>
        <taxon>Metazoa</taxon>
        <taxon>Ecdysozoa</taxon>
        <taxon>Nematoda</taxon>
        <taxon>Chromadorea</taxon>
        <taxon>Rhabditida</taxon>
        <taxon>Rhabditina</taxon>
        <taxon>Rhabditomorpha</taxon>
        <taxon>Strongyloidea</taxon>
        <taxon>Strongylidae</taxon>
        <taxon>Strongylus</taxon>
    </lineage>
</organism>
<gene>
    <name evidence="4" type="ORF">SVUK_LOCUS10064</name>
</gene>
<dbReference type="SMART" id="SM00450">
    <property type="entry name" value="RHOD"/>
    <property type="match status" value="1"/>
</dbReference>